<feature type="chain" id="PRO_5046883282" evidence="1">
    <location>
        <begin position="24"/>
        <end position="96"/>
    </location>
</feature>
<dbReference type="GeneID" id="108017843"/>
<keyword evidence="1" id="KW-0732">Signal</keyword>
<evidence type="ECO:0000313" key="3">
    <source>
        <dbReference type="RefSeq" id="XP_016940487.3"/>
    </source>
</evidence>
<accession>A0AB39ZPC8</accession>
<evidence type="ECO:0000256" key="1">
    <source>
        <dbReference type="SAM" id="SignalP"/>
    </source>
</evidence>
<dbReference type="AlphaFoldDB" id="A0AB39ZPC8"/>
<keyword evidence="2" id="KW-1185">Reference proteome</keyword>
<dbReference type="Proteomes" id="UP001652628">
    <property type="component" value="Chromosome 2R"/>
</dbReference>
<dbReference type="RefSeq" id="XP_016940487.3">
    <property type="nucleotide sequence ID" value="XM_017084998.4"/>
</dbReference>
<proteinExistence type="predicted"/>
<gene>
    <name evidence="3" type="primary">LOC108017843</name>
</gene>
<name>A0AB39ZPC8_DROSZ</name>
<feature type="signal peptide" evidence="1">
    <location>
        <begin position="1"/>
        <end position="23"/>
    </location>
</feature>
<reference evidence="3" key="1">
    <citation type="submission" date="2025-08" db="UniProtKB">
        <authorList>
            <consortium name="RefSeq"/>
        </authorList>
    </citation>
    <scope>IDENTIFICATION</scope>
</reference>
<protein>
    <submittedName>
        <fullName evidence="3">Uncharacterized protein</fullName>
    </submittedName>
</protein>
<sequence length="96" mass="10925">MNIQWLTFLVVALAAVELPKVEAWVQSAITQCASCPDQFKGKLVCAFLNGCHLELEFCAMMVFNCGRQMHHKHLILVKNEGKCDPVRGYKCEFMDF</sequence>
<organism evidence="2 3">
    <name type="scientific">Drosophila suzukii</name>
    <name type="common">Spotted-wing drosophila fruit fly</name>
    <dbReference type="NCBI Taxonomy" id="28584"/>
    <lineage>
        <taxon>Eukaryota</taxon>
        <taxon>Metazoa</taxon>
        <taxon>Ecdysozoa</taxon>
        <taxon>Arthropoda</taxon>
        <taxon>Hexapoda</taxon>
        <taxon>Insecta</taxon>
        <taxon>Pterygota</taxon>
        <taxon>Neoptera</taxon>
        <taxon>Endopterygota</taxon>
        <taxon>Diptera</taxon>
        <taxon>Brachycera</taxon>
        <taxon>Muscomorpha</taxon>
        <taxon>Ephydroidea</taxon>
        <taxon>Drosophilidae</taxon>
        <taxon>Drosophila</taxon>
        <taxon>Sophophora</taxon>
    </lineage>
</organism>
<evidence type="ECO:0000313" key="2">
    <source>
        <dbReference type="Proteomes" id="UP001652628"/>
    </source>
</evidence>